<keyword evidence="3" id="KW-1185">Reference proteome</keyword>
<dbReference type="EMBL" id="FNRQ01000009">
    <property type="protein sequence ID" value="SEB21619.1"/>
    <property type="molecule type" value="Genomic_DNA"/>
</dbReference>
<gene>
    <name evidence="2" type="ORF">SAMN05192564_109148</name>
</gene>
<feature type="chain" id="PRO_5011507801" description="PXPV repeat-containing protein" evidence="1">
    <location>
        <begin position="25"/>
        <end position="94"/>
    </location>
</feature>
<organism evidence="2 3">
    <name type="scientific">Paraburkholderia sartisoli</name>
    <dbReference type="NCBI Taxonomy" id="83784"/>
    <lineage>
        <taxon>Bacteria</taxon>
        <taxon>Pseudomonadati</taxon>
        <taxon>Pseudomonadota</taxon>
        <taxon>Betaproteobacteria</taxon>
        <taxon>Burkholderiales</taxon>
        <taxon>Burkholderiaceae</taxon>
        <taxon>Paraburkholderia</taxon>
    </lineage>
</organism>
<dbReference type="Proteomes" id="UP000198638">
    <property type="component" value="Unassembled WGS sequence"/>
</dbReference>
<feature type="signal peptide" evidence="1">
    <location>
        <begin position="1"/>
        <end position="24"/>
    </location>
</feature>
<sequence>MFKRTMTLCAVGLATVCVSTGASAHVDVGVFFGFPGPVIEAPPPVVYQAPPVIYAPAPAVYGYPYEGEYRERPYWHDNGWHKGWKHHRHEDDQD</sequence>
<evidence type="ECO:0000313" key="3">
    <source>
        <dbReference type="Proteomes" id="UP000198638"/>
    </source>
</evidence>
<accession>A0A1H4HIE1</accession>
<dbReference type="STRING" id="83784.SAMN05192564_109148"/>
<evidence type="ECO:0000313" key="2">
    <source>
        <dbReference type="EMBL" id="SEB21619.1"/>
    </source>
</evidence>
<evidence type="ECO:0000256" key="1">
    <source>
        <dbReference type="SAM" id="SignalP"/>
    </source>
</evidence>
<keyword evidence="1" id="KW-0732">Signal</keyword>
<dbReference type="AlphaFoldDB" id="A0A1H4HIE1"/>
<name>A0A1H4HIE1_9BURK</name>
<reference evidence="3" key="1">
    <citation type="submission" date="2016-10" db="EMBL/GenBank/DDBJ databases">
        <authorList>
            <person name="Varghese N."/>
            <person name="Submissions S."/>
        </authorList>
    </citation>
    <scope>NUCLEOTIDE SEQUENCE [LARGE SCALE GENOMIC DNA]</scope>
    <source>
        <strain evidence="3">LMG 24000</strain>
    </source>
</reference>
<proteinExistence type="predicted"/>
<protein>
    <recommendedName>
        <fullName evidence="4">PXPV repeat-containing protein</fullName>
    </recommendedName>
</protein>
<evidence type="ECO:0008006" key="4">
    <source>
        <dbReference type="Google" id="ProtNLM"/>
    </source>
</evidence>